<evidence type="ECO:0000313" key="2">
    <source>
        <dbReference type="Proteomes" id="UP000234681"/>
    </source>
</evidence>
<dbReference type="AlphaFoldDB" id="A6IAY1"/>
<protein>
    <submittedName>
        <fullName evidence="1">RCG56453, isoform CRA_a</fullName>
    </submittedName>
</protein>
<proteinExistence type="predicted"/>
<sequence length="73" mass="7734">MGCRHGPACPYWLAGRLDHALWRRPTLAAAAILGGLPDRSLPPGNGYQYAGEWVVVSLPAPCAPAIVSPEEVL</sequence>
<organism evidence="1 2">
    <name type="scientific">Rattus norvegicus</name>
    <name type="common">Rat</name>
    <dbReference type="NCBI Taxonomy" id="10116"/>
    <lineage>
        <taxon>Eukaryota</taxon>
        <taxon>Metazoa</taxon>
        <taxon>Chordata</taxon>
        <taxon>Craniata</taxon>
        <taxon>Vertebrata</taxon>
        <taxon>Euteleostomi</taxon>
        <taxon>Mammalia</taxon>
        <taxon>Eutheria</taxon>
        <taxon>Euarchontoglires</taxon>
        <taxon>Glires</taxon>
        <taxon>Rodentia</taxon>
        <taxon>Myomorpha</taxon>
        <taxon>Muroidea</taxon>
        <taxon>Muridae</taxon>
        <taxon>Murinae</taxon>
        <taxon>Rattus</taxon>
    </lineage>
</organism>
<dbReference type="EMBL" id="CH473957">
    <property type="protein sequence ID" value="EDL91249.1"/>
    <property type="molecule type" value="Genomic_DNA"/>
</dbReference>
<dbReference type="Proteomes" id="UP000234681">
    <property type="component" value="Chromosome 4"/>
</dbReference>
<evidence type="ECO:0000313" key="1">
    <source>
        <dbReference type="EMBL" id="EDL91249.1"/>
    </source>
</evidence>
<accession>A6IAY1</accession>
<name>A6IAY1_RAT</name>
<gene>
    <name evidence="1" type="ORF">rCG_56453</name>
</gene>
<reference evidence="2" key="1">
    <citation type="submission" date="2005-09" db="EMBL/GenBank/DDBJ databases">
        <authorList>
            <person name="Mural R.J."/>
            <person name="Li P.W."/>
            <person name="Adams M.D."/>
            <person name="Amanatides P.G."/>
            <person name="Baden-Tillson H."/>
            <person name="Barnstead M."/>
            <person name="Chin S.H."/>
            <person name="Dew I."/>
            <person name="Evans C.A."/>
            <person name="Ferriera S."/>
            <person name="Flanigan M."/>
            <person name="Fosler C."/>
            <person name="Glodek A."/>
            <person name="Gu Z."/>
            <person name="Holt R.A."/>
            <person name="Jennings D."/>
            <person name="Kraft C.L."/>
            <person name="Lu F."/>
            <person name="Nguyen T."/>
            <person name="Nusskern D.R."/>
            <person name="Pfannkoch C.M."/>
            <person name="Sitter C."/>
            <person name="Sutton G.G."/>
            <person name="Venter J.C."/>
            <person name="Wang Z."/>
            <person name="Woodage T."/>
            <person name="Zheng X.H."/>
            <person name="Zhong F."/>
        </authorList>
    </citation>
    <scope>NUCLEOTIDE SEQUENCE [LARGE SCALE GENOMIC DNA]</scope>
    <source>
        <strain>BN</strain>
        <strain evidence="2">Sprague-Dawley</strain>
    </source>
</reference>